<gene>
    <name evidence="6" type="ORF">PIB30_019056</name>
</gene>
<keyword evidence="2" id="KW-0378">Hydrolase</keyword>
<protein>
    <recommendedName>
        <fullName evidence="1">ADP-ribosyl cyclase/cyclic ADP-ribose hydrolase</fullName>
        <ecNumber evidence="1">3.2.2.6</ecNumber>
    </recommendedName>
</protein>
<dbReference type="SMART" id="SM00255">
    <property type="entry name" value="TIR"/>
    <property type="match status" value="1"/>
</dbReference>
<reference evidence="6 7" key="1">
    <citation type="journal article" date="2023" name="Plants (Basel)">
        <title>Bridging the Gap: Combining Genomics and Transcriptomics Approaches to Understand Stylosanthes scabra, an Orphan Legume from the Brazilian Caatinga.</title>
        <authorList>
            <person name="Ferreira-Neto J.R.C."/>
            <person name="da Silva M.D."/>
            <person name="Binneck E."/>
            <person name="de Melo N.F."/>
            <person name="da Silva R.H."/>
            <person name="de Melo A.L.T.M."/>
            <person name="Pandolfi V."/>
            <person name="Bustamante F.O."/>
            <person name="Brasileiro-Vidal A.C."/>
            <person name="Benko-Iseppon A.M."/>
        </authorList>
    </citation>
    <scope>NUCLEOTIDE SEQUENCE [LARGE SCALE GENOMIC DNA]</scope>
    <source>
        <tissue evidence="6">Leaves</tissue>
    </source>
</reference>
<dbReference type="EC" id="3.2.2.6" evidence="1"/>
<sequence>MASTAGETSSSSSPRSWKHHVFLSFRGEDTRNGFISHLYASLRSKGIISYKDDNNLSTGDDISDELLKAIEESMFAVIVISPNYASSPWCLDELCKILECKNNLGQRIVPVFYDMEPSDVRHLKETFGEAFRKHESRLGEESDKVRRWRDALTEVAGYSGCCSKNR</sequence>
<evidence type="ECO:0000313" key="7">
    <source>
        <dbReference type="Proteomes" id="UP001341840"/>
    </source>
</evidence>
<organism evidence="6 7">
    <name type="scientific">Stylosanthes scabra</name>
    <dbReference type="NCBI Taxonomy" id="79078"/>
    <lineage>
        <taxon>Eukaryota</taxon>
        <taxon>Viridiplantae</taxon>
        <taxon>Streptophyta</taxon>
        <taxon>Embryophyta</taxon>
        <taxon>Tracheophyta</taxon>
        <taxon>Spermatophyta</taxon>
        <taxon>Magnoliopsida</taxon>
        <taxon>eudicotyledons</taxon>
        <taxon>Gunneridae</taxon>
        <taxon>Pentapetalae</taxon>
        <taxon>rosids</taxon>
        <taxon>fabids</taxon>
        <taxon>Fabales</taxon>
        <taxon>Fabaceae</taxon>
        <taxon>Papilionoideae</taxon>
        <taxon>50 kb inversion clade</taxon>
        <taxon>dalbergioids sensu lato</taxon>
        <taxon>Dalbergieae</taxon>
        <taxon>Pterocarpus clade</taxon>
        <taxon>Stylosanthes</taxon>
    </lineage>
</organism>
<keyword evidence="3" id="KW-0520">NAD</keyword>
<dbReference type="PANTHER" id="PTHR32009">
    <property type="entry name" value="TMV RESISTANCE PROTEIN N-LIKE"/>
    <property type="match status" value="1"/>
</dbReference>
<accession>A0ABU6T7X4</accession>
<evidence type="ECO:0000256" key="1">
    <source>
        <dbReference type="ARBA" id="ARBA00011982"/>
    </source>
</evidence>
<dbReference type="PROSITE" id="PS50104">
    <property type="entry name" value="TIR"/>
    <property type="match status" value="1"/>
</dbReference>
<evidence type="ECO:0000256" key="4">
    <source>
        <dbReference type="ARBA" id="ARBA00047304"/>
    </source>
</evidence>
<dbReference type="Proteomes" id="UP001341840">
    <property type="component" value="Unassembled WGS sequence"/>
</dbReference>
<dbReference type="Pfam" id="PF01582">
    <property type="entry name" value="TIR"/>
    <property type="match status" value="1"/>
</dbReference>
<proteinExistence type="predicted"/>
<keyword evidence="7" id="KW-1185">Reference proteome</keyword>
<comment type="catalytic activity">
    <reaction evidence="4">
        <text>NAD(+) + H2O = ADP-D-ribose + nicotinamide + H(+)</text>
        <dbReference type="Rhea" id="RHEA:16301"/>
        <dbReference type="ChEBI" id="CHEBI:15377"/>
        <dbReference type="ChEBI" id="CHEBI:15378"/>
        <dbReference type="ChEBI" id="CHEBI:17154"/>
        <dbReference type="ChEBI" id="CHEBI:57540"/>
        <dbReference type="ChEBI" id="CHEBI:57967"/>
        <dbReference type="EC" id="3.2.2.6"/>
    </reaction>
    <physiologicalReaction direction="left-to-right" evidence="4">
        <dbReference type="Rhea" id="RHEA:16302"/>
    </physiologicalReaction>
</comment>
<dbReference type="InterPro" id="IPR000157">
    <property type="entry name" value="TIR_dom"/>
</dbReference>
<dbReference type="InterPro" id="IPR035897">
    <property type="entry name" value="Toll_tir_struct_dom_sf"/>
</dbReference>
<dbReference type="EMBL" id="JASCZI010090679">
    <property type="protein sequence ID" value="MED6144812.1"/>
    <property type="molecule type" value="Genomic_DNA"/>
</dbReference>
<evidence type="ECO:0000256" key="2">
    <source>
        <dbReference type="ARBA" id="ARBA00022801"/>
    </source>
</evidence>
<feature type="domain" description="TIR" evidence="5">
    <location>
        <begin position="17"/>
        <end position="155"/>
    </location>
</feature>
<evidence type="ECO:0000256" key="3">
    <source>
        <dbReference type="ARBA" id="ARBA00023027"/>
    </source>
</evidence>
<dbReference type="SUPFAM" id="SSF52200">
    <property type="entry name" value="Toll/Interleukin receptor TIR domain"/>
    <property type="match status" value="1"/>
</dbReference>
<dbReference type="Gene3D" id="3.40.50.10140">
    <property type="entry name" value="Toll/interleukin-1 receptor homology (TIR) domain"/>
    <property type="match status" value="1"/>
</dbReference>
<dbReference type="PANTHER" id="PTHR32009:SF39">
    <property type="entry name" value="TIR DOMAIN-CONTAINING PROTEIN"/>
    <property type="match status" value="1"/>
</dbReference>
<evidence type="ECO:0000313" key="6">
    <source>
        <dbReference type="EMBL" id="MED6144812.1"/>
    </source>
</evidence>
<evidence type="ECO:0000259" key="5">
    <source>
        <dbReference type="PROSITE" id="PS50104"/>
    </source>
</evidence>
<name>A0ABU6T7X4_9FABA</name>
<comment type="caution">
    <text evidence="6">The sequence shown here is derived from an EMBL/GenBank/DDBJ whole genome shotgun (WGS) entry which is preliminary data.</text>
</comment>